<evidence type="ECO:0000256" key="5">
    <source>
        <dbReference type="ARBA" id="ARBA00023136"/>
    </source>
</evidence>
<dbReference type="FunFam" id="2.60.40.10:FF:000088">
    <property type="entry name" value="Butyrophilin subfamily 1 member A1"/>
    <property type="match status" value="1"/>
</dbReference>
<dbReference type="GeneTree" id="ENSGT01050000244843"/>
<keyword evidence="10" id="KW-0175">Coiled coil</keyword>
<proteinExistence type="inferred from homology"/>
<evidence type="ECO:0000313" key="15">
    <source>
        <dbReference type="Proteomes" id="UP000472265"/>
    </source>
</evidence>
<dbReference type="GO" id="GO:0005102">
    <property type="term" value="F:signaling receptor binding"/>
    <property type="evidence" value="ECO:0007669"/>
    <property type="project" value="TreeGrafter"/>
</dbReference>
<dbReference type="FunFam" id="2.60.40.10:FF:000142">
    <property type="entry name" value="V-set domain-containing T-cell activation inhibitor 1"/>
    <property type="match status" value="1"/>
</dbReference>
<dbReference type="GO" id="GO:0050852">
    <property type="term" value="P:T cell receptor signaling pathway"/>
    <property type="evidence" value="ECO:0007669"/>
    <property type="project" value="TreeGrafter"/>
</dbReference>
<dbReference type="InterPro" id="IPR013106">
    <property type="entry name" value="Ig_V-set"/>
</dbReference>
<protein>
    <submittedName>
        <fullName evidence="14">Butyrophilin subfamily 1 member A1-like</fullName>
    </submittedName>
</protein>
<keyword evidence="2 12" id="KW-0812">Transmembrane</keyword>
<gene>
    <name evidence="14" type="primary">LOC115590210</name>
</gene>
<keyword evidence="3" id="KW-0732">Signal</keyword>
<feature type="region of interest" description="Disordered" evidence="11">
    <location>
        <begin position="452"/>
        <end position="502"/>
    </location>
</feature>
<dbReference type="InterPro" id="IPR007110">
    <property type="entry name" value="Ig-like_dom"/>
</dbReference>
<evidence type="ECO:0000256" key="10">
    <source>
        <dbReference type="SAM" id="Coils"/>
    </source>
</evidence>
<dbReference type="PANTHER" id="PTHR24100:SF151">
    <property type="entry name" value="ICOS LIGAND"/>
    <property type="match status" value="1"/>
</dbReference>
<dbReference type="SMART" id="SM00407">
    <property type="entry name" value="IGc1"/>
    <property type="match status" value="1"/>
</dbReference>
<feature type="domain" description="Ig-like" evidence="13">
    <location>
        <begin position="22"/>
        <end position="136"/>
    </location>
</feature>
<evidence type="ECO:0000256" key="6">
    <source>
        <dbReference type="ARBA" id="ARBA00023157"/>
    </source>
</evidence>
<dbReference type="AlphaFoldDB" id="A0A671UTM6"/>
<keyword evidence="15" id="KW-1185">Reference proteome</keyword>
<keyword evidence="5 12" id="KW-0472">Membrane</keyword>
<dbReference type="GO" id="GO:1903037">
    <property type="term" value="P:regulation of leukocyte cell-cell adhesion"/>
    <property type="evidence" value="ECO:0007669"/>
    <property type="project" value="UniProtKB-ARBA"/>
</dbReference>
<evidence type="ECO:0000256" key="1">
    <source>
        <dbReference type="ARBA" id="ARBA00004370"/>
    </source>
</evidence>
<feature type="compositionally biased region" description="Basic and acidic residues" evidence="11">
    <location>
        <begin position="452"/>
        <end position="470"/>
    </location>
</feature>
<reference evidence="14" key="1">
    <citation type="submission" date="2021-04" db="EMBL/GenBank/DDBJ databases">
        <authorList>
            <consortium name="Wellcome Sanger Institute Data Sharing"/>
        </authorList>
    </citation>
    <scope>NUCLEOTIDE SEQUENCE [LARGE SCALE GENOMIC DNA]</scope>
</reference>
<evidence type="ECO:0000256" key="4">
    <source>
        <dbReference type="ARBA" id="ARBA00022989"/>
    </source>
</evidence>
<evidence type="ECO:0000256" key="2">
    <source>
        <dbReference type="ARBA" id="ARBA00022692"/>
    </source>
</evidence>
<dbReference type="Ensembl" id="ENSSAUT00010018829.1">
    <property type="protein sequence ID" value="ENSSAUP00010017807.1"/>
    <property type="gene ID" value="ENSSAUG00010008096.1"/>
</dbReference>
<feature type="domain" description="Ig-like" evidence="13">
    <location>
        <begin position="161"/>
        <end position="246"/>
    </location>
</feature>
<feature type="coiled-coil region" evidence="10">
    <location>
        <begin position="316"/>
        <end position="395"/>
    </location>
</feature>
<dbReference type="Pfam" id="PF22705">
    <property type="entry name" value="C2-set_3"/>
    <property type="match status" value="1"/>
</dbReference>
<reference evidence="14" key="3">
    <citation type="submission" date="2025-09" db="UniProtKB">
        <authorList>
            <consortium name="Ensembl"/>
        </authorList>
    </citation>
    <scope>IDENTIFICATION</scope>
</reference>
<comment type="similarity">
    <text evidence="9">Belongs to the SKINT family.</text>
</comment>
<dbReference type="SUPFAM" id="SSF48726">
    <property type="entry name" value="Immunoglobulin"/>
    <property type="match status" value="2"/>
</dbReference>
<evidence type="ECO:0000313" key="14">
    <source>
        <dbReference type="Ensembl" id="ENSSAUP00010017807.1"/>
    </source>
</evidence>
<dbReference type="Proteomes" id="UP000472265">
    <property type="component" value="Chromosome 10"/>
</dbReference>
<keyword evidence="6" id="KW-1015">Disulfide bond</keyword>
<evidence type="ECO:0000256" key="3">
    <source>
        <dbReference type="ARBA" id="ARBA00022729"/>
    </source>
</evidence>
<dbReference type="InterPro" id="IPR053896">
    <property type="entry name" value="BTN3A2-like_Ig-C"/>
</dbReference>
<evidence type="ECO:0000256" key="7">
    <source>
        <dbReference type="ARBA" id="ARBA00023180"/>
    </source>
</evidence>
<keyword evidence="4 12" id="KW-1133">Transmembrane helix</keyword>
<evidence type="ECO:0000256" key="9">
    <source>
        <dbReference type="ARBA" id="ARBA00038221"/>
    </source>
</evidence>
<comment type="subcellular location">
    <subcellularLocation>
        <location evidence="1">Membrane</location>
    </subcellularLocation>
</comment>
<evidence type="ECO:0000256" key="12">
    <source>
        <dbReference type="SAM" id="Phobius"/>
    </source>
</evidence>
<evidence type="ECO:0000256" key="8">
    <source>
        <dbReference type="ARBA" id="ARBA00023319"/>
    </source>
</evidence>
<dbReference type="InterPro" id="IPR036179">
    <property type="entry name" value="Ig-like_dom_sf"/>
</dbReference>
<dbReference type="Gene3D" id="2.60.40.10">
    <property type="entry name" value="Immunoglobulins"/>
    <property type="match status" value="2"/>
</dbReference>
<dbReference type="GO" id="GO:0001817">
    <property type="term" value="P:regulation of cytokine production"/>
    <property type="evidence" value="ECO:0007669"/>
    <property type="project" value="TreeGrafter"/>
</dbReference>
<feature type="transmembrane region" description="Helical" evidence="12">
    <location>
        <begin position="258"/>
        <end position="281"/>
    </location>
</feature>
<dbReference type="GO" id="GO:0009897">
    <property type="term" value="C:external side of plasma membrane"/>
    <property type="evidence" value="ECO:0007669"/>
    <property type="project" value="TreeGrafter"/>
</dbReference>
<sequence>MVTQVKQNCRMIPMKERLLLRPQLSGVPALILHHTVFILFLTCAGESSQPIVAMMGDDIVLPCQMEHAVDASGLTVEWSRPDLEPRFVHLRRDSVELVLEKNPLYKGRTSLSTNRLKRGDISLKLSTVKVSDEGTYRGFVPTSGTPTDCVIQLTVGSVSFPDIKISKVSNGVLLVCKSEGWYPEPEVFWLDGEGNLLSAGPTETVRGPDDLYTVSSRVTVEKRHSNSFTCRVQQNHINQTREALIHVPDELFLVESSFAVRVSICVAVCVTSISAALFIVWRGRQNTTKTIETKTSSDELQPLMDREKLMTGSDKIHYLENTKAKLDEDLQKTEGELEHVTQVIKTLTNQKENLDKQKEKLIALQQEEKILIEEKEERMKRIRRLQEDKKNQKHDKTKKYLENTKEEHVKLLVNTNNLLKTTGDLITEMVERKGKLERDMEQIRRKLKETERLREETERLREETERKLQSEQEETEYEINDPSSCGDTSSKMLTDQLQPTKQ</sequence>
<dbReference type="PROSITE" id="PS50835">
    <property type="entry name" value="IG_LIKE"/>
    <property type="match status" value="2"/>
</dbReference>
<evidence type="ECO:0000259" key="13">
    <source>
        <dbReference type="PROSITE" id="PS50835"/>
    </source>
</evidence>
<accession>A0A671UTM6</accession>
<organism evidence="14 15">
    <name type="scientific">Sparus aurata</name>
    <name type="common">Gilthead sea bream</name>
    <dbReference type="NCBI Taxonomy" id="8175"/>
    <lineage>
        <taxon>Eukaryota</taxon>
        <taxon>Metazoa</taxon>
        <taxon>Chordata</taxon>
        <taxon>Craniata</taxon>
        <taxon>Vertebrata</taxon>
        <taxon>Euteleostomi</taxon>
        <taxon>Actinopterygii</taxon>
        <taxon>Neopterygii</taxon>
        <taxon>Teleostei</taxon>
        <taxon>Neoteleostei</taxon>
        <taxon>Acanthomorphata</taxon>
        <taxon>Eupercaria</taxon>
        <taxon>Spariformes</taxon>
        <taxon>Sparidae</taxon>
        <taxon>Sparus</taxon>
    </lineage>
</organism>
<dbReference type="GO" id="GO:0050863">
    <property type="term" value="P:regulation of T cell activation"/>
    <property type="evidence" value="ECO:0007669"/>
    <property type="project" value="UniProtKB-ARBA"/>
</dbReference>
<dbReference type="InterPro" id="IPR013783">
    <property type="entry name" value="Ig-like_fold"/>
</dbReference>
<dbReference type="GO" id="GO:0042110">
    <property type="term" value="P:T cell activation"/>
    <property type="evidence" value="ECO:0007669"/>
    <property type="project" value="UniProtKB-ARBA"/>
</dbReference>
<dbReference type="PANTHER" id="PTHR24100">
    <property type="entry name" value="BUTYROPHILIN"/>
    <property type="match status" value="1"/>
</dbReference>
<name>A0A671UTM6_SPAAU</name>
<feature type="compositionally biased region" description="Polar residues" evidence="11">
    <location>
        <begin position="481"/>
        <end position="502"/>
    </location>
</feature>
<dbReference type="Pfam" id="PF07686">
    <property type="entry name" value="V-set"/>
    <property type="match status" value="1"/>
</dbReference>
<evidence type="ECO:0000256" key="11">
    <source>
        <dbReference type="SAM" id="MobiDB-lite"/>
    </source>
</evidence>
<keyword evidence="7" id="KW-0325">Glycoprotein</keyword>
<dbReference type="InterPro" id="IPR050504">
    <property type="entry name" value="IgSF_BTN/MOG"/>
</dbReference>
<dbReference type="InterPro" id="IPR003597">
    <property type="entry name" value="Ig_C1-set"/>
</dbReference>
<keyword evidence="8" id="KW-0393">Immunoglobulin domain</keyword>
<reference evidence="14" key="2">
    <citation type="submission" date="2025-08" db="UniProtKB">
        <authorList>
            <consortium name="Ensembl"/>
        </authorList>
    </citation>
    <scope>IDENTIFICATION</scope>
</reference>